<name>A0A0B2W5E1_TOXCA</name>
<feature type="compositionally biased region" description="Low complexity" evidence="1">
    <location>
        <begin position="1110"/>
        <end position="1125"/>
    </location>
</feature>
<feature type="region of interest" description="Disordered" evidence="1">
    <location>
        <begin position="991"/>
        <end position="1031"/>
    </location>
</feature>
<reference evidence="2 3" key="1">
    <citation type="submission" date="2014-11" db="EMBL/GenBank/DDBJ databases">
        <title>Genetic blueprint of the zoonotic pathogen Toxocara canis.</title>
        <authorList>
            <person name="Zhu X.-Q."/>
            <person name="Korhonen P.K."/>
            <person name="Cai H."/>
            <person name="Young N.D."/>
            <person name="Nejsum P."/>
            <person name="von Samson-Himmelstjerna G."/>
            <person name="Boag P.R."/>
            <person name="Tan P."/>
            <person name="Li Q."/>
            <person name="Min J."/>
            <person name="Yang Y."/>
            <person name="Wang X."/>
            <person name="Fang X."/>
            <person name="Hall R.S."/>
            <person name="Hofmann A."/>
            <person name="Sternberg P.W."/>
            <person name="Jex A.R."/>
            <person name="Gasser R.B."/>
        </authorList>
    </citation>
    <scope>NUCLEOTIDE SEQUENCE [LARGE SCALE GENOMIC DNA]</scope>
    <source>
        <strain evidence="2">PN_DK_2014</strain>
    </source>
</reference>
<proteinExistence type="predicted"/>
<gene>
    <name evidence="2" type="ORF">Tcan_14543</name>
</gene>
<feature type="region of interest" description="Disordered" evidence="1">
    <location>
        <begin position="433"/>
        <end position="452"/>
    </location>
</feature>
<accession>A0A0B2W5E1</accession>
<evidence type="ECO:0000313" key="2">
    <source>
        <dbReference type="EMBL" id="KHN89163.1"/>
    </source>
</evidence>
<feature type="region of interest" description="Disordered" evidence="1">
    <location>
        <begin position="467"/>
        <end position="496"/>
    </location>
</feature>
<feature type="compositionally biased region" description="Polar residues" evidence="1">
    <location>
        <begin position="991"/>
        <end position="1016"/>
    </location>
</feature>
<protein>
    <submittedName>
        <fullName evidence="2">Uncharacterized protein</fullName>
    </submittedName>
</protein>
<comment type="caution">
    <text evidence="2">The sequence shown here is derived from an EMBL/GenBank/DDBJ whole genome shotgun (WGS) entry which is preliminary data.</text>
</comment>
<feature type="compositionally biased region" description="Low complexity" evidence="1">
    <location>
        <begin position="70"/>
        <end position="81"/>
    </location>
</feature>
<evidence type="ECO:0000313" key="3">
    <source>
        <dbReference type="Proteomes" id="UP000031036"/>
    </source>
</evidence>
<feature type="region of interest" description="Disordered" evidence="1">
    <location>
        <begin position="1109"/>
        <end position="1133"/>
    </location>
</feature>
<sequence>MVDDLNQRVRAILEGPSEDIAHLRVYVSGRSSAATTTSRVTRFTSLSNDGTQTASSLPTKGTDFDLGNASSSSITRSLPSSEIGSPPSSAARLLYSSVTQRSQDIGSTMETGRNDSTMNESERCSSSATRYSPLESMQLPPSRRAIFEEKRQFSTGAECSPVEMKQPSPISGFHATPLVIRGPHVRSERCSSSATRYSPLESMQLPPSRRAIFEEKRQFSTGAECSPVEMKQPSPISGFHATPLVIRGPHVRSERCSSSATRYSPLESMQLPPSRRAIFEEKRQFSTGAECSPVEMKQPSPISGFHATPLVIRGPHVRSERCSSSATRYSPLESMQLPPSRRAIFEEKRQFSTGAECSPVEMKQPSPISGFHATPLVIRGPHVRSRCLPSWKIGSAPISVGRSVRCSDVVTTSPTTAGSSSYETWQWSSSVTSHASGDEPWKGSSPKSDLGKSLAKTSLSLITRSNESTSLAVESEHKQARTASQPPSPDLSSTANVKLEKSRNLPVDMKQISQLADLELQSLLSSMTEPAVVQDNAHLSPSLKRSEDLQFEQLAFAVSAKSSSPKVESTNQPPRAVDADNECTFPSLSNESTINCQAKLSSNSREIESSGIKDESTVVSRSLTVGAQKAPVPPKRHFITDSSQMTASNVEKTYVVKETSPHVPQHVRCMQVNQQTERLTLNALNNVVKETVSAGRVPVSFSTCRTAAVDDAEFPAERDTSSLPAGVRDACENLLTPAERYNYSSLSRTREMDGNDVAHPRVEGLTVKSSIHTVAVTGEEQPISTTGKIFVGSGVNASPVPLPRASQLSESKLFDFTGPFTSEGVERVETGLTTKPFWVSASSASERITERNLIGTTSLESPPAVNMAPADVILQTLPENDKSAINPTLNNSAGKDEQFRETSLSGLSSQRFKNPCLPACAVSSGKGIRPHGEEPNADSSCHSKRGEIGLSSLKAKPSMSESGSLPASKHPTYKPVAKDMRQLSSLIQGTMTKPSCASQTKQPSSALTSNIVDDSSSPPPTAVHDREITKAPYSSTTNLSVLTVEEHMLPSELRTSELDVGRVAPSRFSTINEQAMNACTAFSTEPQHMPPSTSNRSSGYDQQFTAQNQSGSLGVKHSSLSSSETSTERSRTKKCTSINIQRLSSIDEQCLSSSASTAVATRKLEKPSSLRFYATYTRHISPPPVLNSEQVLPSLTRSLSPTGGEGNEDSPYGCHTDMIESRIRNLQGQVNRDFRTDNRTTTNSIVFCKLLLLRAICTAFHLKELQTCVIQRSLDVSNVSKI</sequence>
<organism evidence="2 3">
    <name type="scientific">Toxocara canis</name>
    <name type="common">Canine roundworm</name>
    <dbReference type="NCBI Taxonomy" id="6265"/>
    <lineage>
        <taxon>Eukaryota</taxon>
        <taxon>Metazoa</taxon>
        <taxon>Ecdysozoa</taxon>
        <taxon>Nematoda</taxon>
        <taxon>Chromadorea</taxon>
        <taxon>Rhabditida</taxon>
        <taxon>Spirurina</taxon>
        <taxon>Ascaridomorpha</taxon>
        <taxon>Ascaridoidea</taxon>
        <taxon>Toxocaridae</taxon>
        <taxon>Toxocara</taxon>
    </lineage>
</organism>
<feature type="region of interest" description="Disordered" evidence="1">
    <location>
        <begin position="47"/>
        <end position="137"/>
    </location>
</feature>
<feature type="region of interest" description="Disordered" evidence="1">
    <location>
        <begin position="1083"/>
        <end position="1102"/>
    </location>
</feature>
<feature type="compositionally biased region" description="Polar residues" evidence="1">
    <location>
        <begin position="47"/>
        <end position="59"/>
    </location>
</feature>
<keyword evidence="3" id="KW-1185">Reference proteome</keyword>
<dbReference type="Proteomes" id="UP000031036">
    <property type="component" value="Unassembled WGS sequence"/>
</dbReference>
<dbReference type="EMBL" id="JPKZ01000017">
    <property type="protein sequence ID" value="KHN89163.1"/>
    <property type="molecule type" value="Genomic_DNA"/>
</dbReference>
<evidence type="ECO:0000256" key="1">
    <source>
        <dbReference type="SAM" id="MobiDB-lite"/>
    </source>
</evidence>
<feature type="compositionally biased region" description="Polar residues" evidence="1">
    <location>
        <begin position="481"/>
        <end position="496"/>
    </location>
</feature>
<feature type="compositionally biased region" description="Polar residues" evidence="1">
    <location>
        <begin position="96"/>
        <end position="130"/>
    </location>
</feature>